<reference evidence="8" key="2">
    <citation type="submission" date="2023-05" db="EMBL/GenBank/DDBJ databases">
        <authorList>
            <consortium name="Lawrence Berkeley National Laboratory"/>
            <person name="Steindorff A."/>
            <person name="Hensen N."/>
            <person name="Bonometti L."/>
            <person name="Westerberg I."/>
            <person name="Brannstrom I.O."/>
            <person name="Guillou S."/>
            <person name="Cros-Aarteil S."/>
            <person name="Calhoun S."/>
            <person name="Haridas S."/>
            <person name="Kuo A."/>
            <person name="Mondo S."/>
            <person name="Pangilinan J."/>
            <person name="Riley R."/>
            <person name="Labutti K."/>
            <person name="Andreopoulos B."/>
            <person name="Lipzen A."/>
            <person name="Chen C."/>
            <person name="Yanf M."/>
            <person name="Daum C."/>
            <person name="Ng V."/>
            <person name="Clum A."/>
            <person name="Ohm R."/>
            <person name="Martin F."/>
            <person name="Silar P."/>
            <person name="Natvig D."/>
            <person name="Lalanne C."/>
            <person name="Gautier V."/>
            <person name="Ament-Velasquez S.L."/>
            <person name="Kruys A."/>
            <person name="Hutchinson M.I."/>
            <person name="Powell A.J."/>
            <person name="Barry K."/>
            <person name="Miller A.N."/>
            <person name="Grigoriev I.V."/>
            <person name="Debuchy R."/>
            <person name="Gladieux P."/>
            <person name="Thoren M.H."/>
            <person name="Johannesson H."/>
        </authorList>
    </citation>
    <scope>NUCLEOTIDE SEQUENCE</scope>
    <source>
        <strain evidence="8">CBS 990.96</strain>
    </source>
</reference>
<evidence type="ECO:0000259" key="7">
    <source>
        <dbReference type="PROSITE" id="PS50023"/>
    </source>
</evidence>
<keyword evidence="6" id="KW-0732">Signal</keyword>
<dbReference type="EMBL" id="MU865521">
    <property type="protein sequence ID" value="KAK4221725.1"/>
    <property type="molecule type" value="Genomic_DNA"/>
</dbReference>
<dbReference type="GO" id="GO:0030695">
    <property type="term" value="F:GTPase regulator activity"/>
    <property type="evidence" value="ECO:0007669"/>
    <property type="project" value="UniProtKB-ARBA"/>
</dbReference>
<feature type="compositionally biased region" description="Polar residues" evidence="5">
    <location>
        <begin position="343"/>
        <end position="361"/>
    </location>
</feature>
<comment type="caution">
    <text evidence="8">The sequence shown here is derived from an EMBL/GenBank/DDBJ whole genome shotgun (WGS) entry which is preliminary data.</text>
</comment>
<protein>
    <recommendedName>
        <fullName evidence="7">LIM zinc-binding domain-containing protein</fullName>
    </recommendedName>
</protein>
<sequence length="549" mass="61517">MEALSVAASIVGLLAAAAKTNALLETLSSMINAPASVKAARRETYHTLAALKSLKWLLENINLSNPRLEMIQIDELRVVLADAMMVFSSFEQILITLEGLSPVRTVGMRLQWTRYEKKIEDYLGKLERCKSSLNLLLNVLHLNSDQEARLSQAKLQQQVEQVLADNATLKQKLQQSQDSFDARSIATGYPDEEDDGRTIRGPGVRRTDTVRSNATMQNVRNSIIRFAFENILERSRPYLQTSQLNECDRSFTSDAVRSDAWSVFTGYSLSKISVLSVIAMPICAADLANGGYYRNVPSSESSNIQAPIAEVEAEDSETETESDDEEGTPINTLSIDTARDTNDPGNTFESPRCLTKTTPSPADTDEKKPTKIWAKRSTWYEVKEFEVDEEEPEFFCQGCRKTTDETKGLITFSELHSKWHLACWTCHICKSPLQPDGSDVLEFSTTLTDGKLTCIRCGHSCGVCGTTIQGEQSVGILVAGKVHCVWCFSCTACGDRIRSFFYGRREDKIFCISCEDRLWIKEKEDYRRTSGISAWSTDEENPYRKYDSS</sequence>
<feature type="chain" id="PRO_5042849120" description="LIM zinc-binding domain-containing protein" evidence="6">
    <location>
        <begin position="23"/>
        <end position="549"/>
    </location>
</feature>
<dbReference type="Gene3D" id="2.10.110.10">
    <property type="entry name" value="Cysteine Rich Protein"/>
    <property type="match status" value="2"/>
</dbReference>
<accession>A0AAN7BGK1</accession>
<evidence type="ECO:0000256" key="6">
    <source>
        <dbReference type="SAM" id="SignalP"/>
    </source>
</evidence>
<dbReference type="GO" id="GO:0046872">
    <property type="term" value="F:metal ion binding"/>
    <property type="evidence" value="ECO:0007669"/>
    <property type="project" value="UniProtKB-KW"/>
</dbReference>
<dbReference type="PROSITE" id="PS50023">
    <property type="entry name" value="LIM_DOMAIN_2"/>
    <property type="match status" value="1"/>
</dbReference>
<keyword evidence="9" id="KW-1185">Reference proteome</keyword>
<evidence type="ECO:0000256" key="3">
    <source>
        <dbReference type="PROSITE-ProRule" id="PRU00125"/>
    </source>
</evidence>
<gene>
    <name evidence="8" type="ORF">QBC38DRAFT_402897</name>
</gene>
<dbReference type="SMART" id="SM00132">
    <property type="entry name" value="LIM"/>
    <property type="match status" value="2"/>
</dbReference>
<dbReference type="CDD" id="cd08368">
    <property type="entry name" value="LIM"/>
    <property type="match status" value="2"/>
</dbReference>
<evidence type="ECO:0000256" key="4">
    <source>
        <dbReference type="SAM" id="Coils"/>
    </source>
</evidence>
<dbReference type="Proteomes" id="UP001301958">
    <property type="component" value="Unassembled WGS sequence"/>
</dbReference>
<dbReference type="PROSITE" id="PS00478">
    <property type="entry name" value="LIM_DOMAIN_1"/>
    <property type="match status" value="1"/>
</dbReference>
<feature type="signal peptide" evidence="6">
    <location>
        <begin position="1"/>
        <end position="22"/>
    </location>
</feature>
<keyword evidence="2 3" id="KW-0862">Zinc</keyword>
<evidence type="ECO:0000256" key="1">
    <source>
        <dbReference type="ARBA" id="ARBA00022723"/>
    </source>
</evidence>
<keyword evidence="3" id="KW-0440">LIM domain</keyword>
<dbReference type="AlphaFoldDB" id="A0AAN7BGK1"/>
<evidence type="ECO:0000313" key="9">
    <source>
        <dbReference type="Proteomes" id="UP001301958"/>
    </source>
</evidence>
<reference evidence="8" key="1">
    <citation type="journal article" date="2023" name="Mol. Phylogenet. Evol.">
        <title>Genome-scale phylogeny and comparative genomics of the fungal order Sordariales.</title>
        <authorList>
            <person name="Hensen N."/>
            <person name="Bonometti L."/>
            <person name="Westerberg I."/>
            <person name="Brannstrom I.O."/>
            <person name="Guillou S."/>
            <person name="Cros-Aarteil S."/>
            <person name="Calhoun S."/>
            <person name="Haridas S."/>
            <person name="Kuo A."/>
            <person name="Mondo S."/>
            <person name="Pangilinan J."/>
            <person name="Riley R."/>
            <person name="LaButti K."/>
            <person name="Andreopoulos B."/>
            <person name="Lipzen A."/>
            <person name="Chen C."/>
            <person name="Yan M."/>
            <person name="Daum C."/>
            <person name="Ng V."/>
            <person name="Clum A."/>
            <person name="Steindorff A."/>
            <person name="Ohm R.A."/>
            <person name="Martin F."/>
            <person name="Silar P."/>
            <person name="Natvig D.O."/>
            <person name="Lalanne C."/>
            <person name="Gautier V."/>
            <person name="Ament-Velasquez S.L."/>
            <person name="Kruys A."/>
            <person name="Hutchinson M.I."/>
            <person name="Powell A.J."/>
            <person name="Barry K."/>
            <person name="Miller A.N."/>
            <person name="Grigoriev I.V."/>
            <person name="Debuchy R."/>
            <person name="Gladieux P."/>
            <person name="Hiltunen Thoren M."/>
            <person name="Johannesson H."/>
        </authorList>
    </citation>
    <scope>NUCLEOTIDE SEQUENCE</scope>
    <source>
        <strain evidence="8">CBS 990.96</strain>
    </source>
</reference>
<organism evidence="8 9">
    <name type="scientific">Podospora fimiseda</name>
    <dbReference type="NCBI Taxonomy" id="252190"/>
    <lineage>
        <taxon>Eukaryota</taxon>
        <taxon>Fungi</taxon>
        <taxon>Dikarya</taxon>
        <taxon>Ascomycota</taxon>
        <taxon>Pezizomycotina</taxon>
        <taxon>Sordariomycetes</taxon>
        <taxon>Sordariomycetidae</taxon>
        <taxon>Sordariales</taxon>
        <taxon>Podosporaceae</taxon>
        <taxon>Podospora</taxon>
    </lineage>
</organism>
<feature type="domain" description="LIM zinc-binding" evidence="7">
    <location>
        <begin position="459"/>
        <end position="521"/>
    </location>
</feature>
<evidence type="ECO:0000313" key="8">
    <source>
        <dbReference type="EMBL" id="KAK4221725.1"/>
    </source>
</evidence>
<keyword evidence="4" id="KW-0175">Coiled coil</keyword>
<feature type="coiled-coil region" evidence="4">
    <location>
        <begin position="152"/>
        <end position="179"/>
    </location>
</feature>
<feature type="compositionally biased region" description="Acidic residues" evidence="5">
    <location>
        <begin position="311"/>
        <end position="327"/>
    </location>
</feature>
<proteinExistence type="predicted"/>
<name>A0AAN7BGK1_9PEZI</name>
<evidence type="ECO:0000256" key="5">
    <source>
        <dbReference type="SAM" id="MobiDB-lite"/>
    </source>
</evidence>
<dbReference type="InterPro" id="IPR001781">
    <property type="entry name" value="Znf_LIM"/>
</dbReference>
<keyword evidence="1 3" id="KW-0479">Metal-binding</keyword>
<feature type="region of interest" description="Disordered" evidence="5">
    <location>
        <begin position="309"/>
        <end position="368"/>
    </location>
</feature>
<evidence type="ECO:0000256" key="2">
    <source>
        <dbReference type="ARBA" id="ARBA00022833"/>
    </source>
</evidence>